<reference evidence="2 3" key="1">
    <citation type="journal article" date="2016" name="Nat. Biotechnol.">
        <title>Measurement of bacterial replication rates in microbial communities.</title>
        <authorList>
            <person name="Brown C.T."/>
            <person name="Olm M.R."/>
            <person name="Thomas B.C."/>
            <person name="Banfield J.F."/>
        </authorList>
    </citation>
    <scope>NUCLEOTIDE SEQUENCE [LARGE SCALE GENOMIC DNA]</scope>
    <source>
        <strain evidence="2">CAG:67_53_122</strain>
    </source>
</reference>
<accession>A0A1Q6F297</accession>
<keyword evidence="1" id="KW-0812">Transmembrane</keyword>
<comment type="caution">
    <text evidence="2">The sequence shown here is derived from an EMBL/GenBank/DDBJ whole genome shotgun (WGS) entry which is preliminary data.</text>
</comment>
<dbReference type="Proteomes" id="UP000187417">
    <property type="component" value="Unassembled WGS sequence"/>
</dbReference>
<evidence type="ECO:0000313" key="3">
    <source>
        <dbReference type="Proteomes" id="UP000187417"/>
    </source>
</evidence>
<organism evidence="2 3">
    <name type="scientific">Alistipes putredinis</name>
    <dbReference type="NCBI Taxonomy" id="28117"/>
    <lineage>
        <taxon>Bacteria</taxon>
        <taxon>Pseudomonadati</taxon>
        <taxon>Bacteroidota</taxon>
        <taxon>Bacteroidia</taxon>
        <taxon>Bacteroidales</taxon>
        <taxon>Rikenellaceae</taxon>
        <taxon>Alistipes</taxon>
    </lineage>
</organism>
<gene>
    <name evidence="2" type="ORF">BHV66_10545</name>
</gene>
<keyword evidence="1" id="KW-0472">Membrane</keyword>
<proteinExistence type="predicted"/>
<sequence>METIKKIGLLFLAFFSFVCIVGGIGTLYYCQVESSNLFATGLIPVGAIYFYLLWPTLKKYLF</sequence>
<name>A0A1Q6F297_9BACT</name>
<dbReference type="RefSeq" id="WP_004327667.1">
    <property type="nucleotide sequence ID" value="NZ_BAAFKT010000002.1"/>
</dbReference>
<protein>
    <submittedName>
        <fullName evidence="2">Uncharacterized protein</fullName>
    </submittedName>
</protein>
<dbReference type="AlphaFoldDB" id="A0A1Q6F297"/>
<feature type="transmembrane region" description="Helical" evidence="1">
    <location>
        <begin position="7"/>
        <end position="29"/>
    </location>
</feature>
<feature type="transmembrane region" description="Helical" evidence="1">
    <location>
        <begin position="35"/>
        <end position="54"/>
    </location>
</feature>
<evidence type="ECO:0000313" key="2">
    <source>
        <dbReference type="EMBL" id="OKY92991.1"/>
    </source>
</evidence>
<evidence type="ECO:0000256" key="1">
    <source>
        <dbReference type="SAM" id="Phobius"/>
    </source>
</evidence>
<dbReference type="STRING" id="28117.BHV66_10545"/>
<dbReference type="EMBL" id="MNQH01000049">
    <property type="protein sequence ID" value="OKY92991.1"/>
    <property type="molecule type" value="Genomic_DNA"/>
</dbReference>
<dbReference type="GeneID" id="73802243"/>
<keyword evidence="1" id="KW-1133">Transmembrane helix</keyword>